<proteinExistence type="predicted"/>
<evidence type="ECO:0000313" key="1">
    <source>
        <dbReference type="EMBL" id="GAH47306.1"/>
    </source>
</evidence>
<feature type="non-terminal residue" evidence="1">
    <location>
        <position position="1"/>
    </location>
</feature>
<dbReference type="EMBL" id="BARU01006459">
    <property type="protein sequence ID" value="GAH47306.1"/>
    <property type="molecule type" value="Genomic_DNA"/>
</dbReference>
<protein>
    <submittedName>
        <fullName evidence="1">Uncharacterized protein</fullName>
    </submittedName>
</protein>
<reference evidence="1" key="1">
    <citation type="journal article" date="2014" name="Front. Microbiol.">
        <title>High frequency of phylogenetically diverse reductive dehalogenase-homologous genes in deep subseafloor sedimentary metagenomes.</title>
        <authorList>
            <person name="Kawai M."/>
            <person name="Futagami T."/>
            <person name="Toyoda A."/>
            <person name="Takaki Y."/>
            <person name="Nishi S."/>
            <person name="Hori S."/>
            <person name="Arai W."/>
            <person name="Tsubouchi T."/>
            <person name="Morono Y."/>
            <person name="Uchiyama I."/>
            <person name="Ito T."/>
            <person name="Fujiyama A."/>
            <person name="Inagaki F."/>
            <person name="Takami H."/>
        </authorList>
    </citation>
    <scope>NUCLEOTIDE SEQUENCE</scope>
    <source>
        <strain evidence="1">Expedition CK06-06</strain>
    </source>
</reference>
<organism evidence="1">
    <name type="scientific">marine sediment metagenome</name>
    <dbReference type="NCBI Taxonomy" id="412755"/>
    <lineage>
        <taxon>unclassified sequences</taxon>
        <taxon>metagenomes</taxon>
        <taxon>ecological metagenomes</taxon>
    </lineage>
</organism>
<dbReference type="AlphaFoldDB" id="X1FNN1"/>
<accession>X1FNN1</accession>
<sequence>KKRLIFEFIRFFLLVINKKSFSSFVSEGPPELSLIEENSFYNELDKIKSKILKEAEEFLKNFIKNYKIYFDFDKFKKDRFLVLDVEYIHVPYPIGNSNRIFNFPSIVSNIIWQGIRKGFKIELNIFVLPCHFCSKFCKWFKKRLFNFNCLTYGSQFYEDQIKLIDEMLIRYENLKIYSYGKSDFNIFFITC</sequence>
<gene>
    <name evidence="1" type="ORF">S03H2_12712</name>
</gene>
<name>X1FNN1_9ZZZZ</name>
<comment type="caution">
    <text evidence="1">The sequence shown here is derived from an EMBL/GenBank/DDBJ whole genome shotgun (WGS) entry which is preliminary data.</text>
</comment>